<comment type="caution">
    <text evidence="2">The sequence shown here is derived from an EMBL/GenBank/DDBJ whole genome shotgun (WGS) entry which is preliminary data.</text>
</comment>
<evidence type="ECO:0000313" key="3">
    <source>
        <dbReference type="Proteomes" id="UP000092993"/>
    </source>
</evidence>
<evidence type="ECO:0000256" key="1">
    <source>
        <dbReference type="SAM" id="MobiDB-lite"/>
    </source>
</evidence>
<keyword evidence="3" id="KW-1185">Reference proteome</keyword>
<sequence length="72" mass="7992">MSYATVAPAYTLFPTATTSPNAFSIFAASQSPRDTYAMYDDLRQVLRPSNGQTGHRSRTQSRTSSLKKFLRA</sequence>
<reference evidence="2 3" key="1">
    <citation type="submission" date="2016-03" db="EMBL/GenBank/DDBJ databases">
        <title>Whole genome sequencing of Grifola frondosa 9006-11.</title>
        <authorList>
            <person name="Min B."/>
            <person name="Park H."/>
            <person name="Kim J.-G."/>
            <person name="Cho H."/>
            <person name="Oh Y.-L."/>
            <person name="Kong W.-S."/>
            <person name="Choi I.-G."/>
        </authorList>
    </citation>
    <scope>NUCLEOTIDE SEQUENCE [LARGE SCALE GENOMIC DNA]</scope>
    <source>
        <strain evidence="2 3">9006-11</strain>
    </source>
</reference>
<protein>
    <submittedName>
        <fullName evidence="2">Uncharacterized protein</fullName>
    </submittedName>
</protein>
<gene>
    <name evidence="2" type="ORF">A0H81_09942</name>
</gene>
<name>A0A1C7M0Y7_GRIFR</name>
<proteinExistence type="predicted"/>
<feature type="compositionally biased region" description="Polar residues" evidence="1">
    <location>
        <begin position="47"/>
        <end position="66"/>
    </location>
</feature>
<accession>A0A1C7M0Y7</accession>
<feature type="region of interest" description="Disordered" evidence="1">
    <location>
        <begin position="47"/>
        <end position="72"/>
    </location>
</feature>
<dbReference type="Proteomes" id="UP000092993">
    <property type="component" value="Unassembled WGS sequence"/>
</dbReference>
<evidence type="ECO:0000313" key="2">
    <source>
        <dbReference type="EMBL" id="OBZ70086.1"/>
    </source>
</evidence>
<dbReference type="OMA" id="HITAEIF"/>
<organism evidence="2 3">
    <name type="scientific">Grifola frondosa</name>
    <name type="common">Maitake</name>
    <name type="synonym">Polyporus frondosus</name>
    <dbReference type="NCBI Taxonomy" id="5627"/>
    <lineage>
        <taxon>Eukaryota</taxon>
        <taxon>Fungi</taxon>
        <taxon>Dikarya</taxon>
        <taxon>Basidiomycota</taxon>
        <taxon>Agaricomycotina</taxon>
        <taxon>Agaricomycetes</taxon>
        <taxon>Polyporales</taxon>
        <taxon>Grifolaceae</taxon>
        <taxon>Grifola</taxon>
    </lineage>
</organism>
<dbReference type="OrthoDB" id="3152032at2759"/>
<dbReference type="EMBL" id="LUGG01000014">
    <property type="protein sequence ID" value="OBZ70086.1"/>
    <property type="molecule type" value="Genomic_DNA"/>
</dbReference>
<dbReference type="AlphaFoldDB" id="A0A1C7M0Y7"/>